<feature type="region of interest" description="Disordered" evidence="1">
    <location>
        <begin position="102"/>
        <end position="121"/>
    </location>
</feature>
<evidence type="ECO:0000256" key="2">
    <source>
        <dbReference type="SAM" id="Phobius"/>
    </source>
</evidence>
<protein>
    <recommendedName>
        <fullName evidence="5">DUF4231 domain-containing protein</fullName>
    </recommendedName>
</protein>
<proteinExistence type="predicted"/>
<feature type="transmembrane region" description="Helical" evidence="2">
    <location>
        <begin position="62"/>
        <end position="81"/>
    </location>
</feature>
<keyword evidence="2" id="KW-1133">Transmembrane helix</keyword>
<gene>
    <name evidence="3" type="ORF">FNT36_17360</name>
</gene>
<evidence type="ECO:0000313" key="3">
    <source>
        <dbReference type="EMBL" id="TVT39419.1"/>
    </source>
</evidence>
<keyword evidence="4" id="KW-1185">Reference proteome</keyword>
<keyword evidence="2" id="KW-0812">Transmembrane</keyword>
<feature type="transmembrane region" description="Helical" evidence="2">
    <location>
        <begin position="32"/>
        <end position="50"/>
    </location>
</feature>
<evidence type="ECO:0008006" key="5">
    <source>
        <dbReference type="Google" id="ProtNLM"/>
    </source>
</evidence>
<accession>A0A558BSF1</accession>
<keyword evidence="2" id="KW-0472">Membrane</keyword>
<reference evidence="3 4" key="1">
    <citation type="submission" date="2019-07" db="EMBL/GenBank/DDBJ databases">
        <title>Hymenobacter sp. straun FUR1 Genome sequencing and assembly.</title>
        <authorList>
            <person name="Chhetri G."/>
        </authorList>
    </citation>
    <scope>NUCLEOTIDE SEQUENCE [LARGE SCALE GENOMIC DNA]</scope>
    <source>
        <strain evidence="3 4">Fur1</strain>
    </source>
</reference>
<evidence type="ECO:0000313" key="4">
    <source>
        <dbReference type="Proteomes" id="UP000317624"/>
    </source>
</evidence>
<organism evidence="3 4">
    <name type="scientific">Hymenobacter setariae</name>
    <dbReference type="NCBI Taxonomy" id="2594794"/>
    <lineage>
        <taxon>Bacteria</taxon>
        <taxon>Pseudomonadati</taxon>
        <taxon>Bacteroidota</taxon>
        <taxon>Cytophagia</taxon>
        <taxon>Cytophagales</taxon>
        <taxon>Hymenobacteraceae</taxon>
        <taxon>Hymenobacter</taxon>
    </lineage>
</organism>
<name>A0A558BSF1_9BACT</name>
<sequence length="121" mass="13804">MPLVANEAAVAPDTVAALHNFYQQKRRALPRVLLMTGGLFALTIFIQNTFADEPQNLSGSLVPFYIGVLGVSALGTEALYYRQYSKRSERWAIEEFRAHQLRSSTREQLKPEYFKPESPRR</sequence>
<evidence type="ECO:0000256" key="1">
    <source>
        <dbReference type="SAM" id="MobiDB-lite"/>
    </source>
</evidence>
<dbReference type="AlphaFoldDB" id="A0A558BSF1"/>
<dbReference type="EMBL" id="VMRJ01000004">
    <property type="protein sequence ID" value="TVT39419.1"/>
    <property type="molecule type" value="Genomic_DNA"/>
</dbReference>
<comment type="caution">
    <text evidence="3">The sequence shown here is derived from an EMBL/GenBank/DDBJ whole genome shotgun (WGS) entry which is preliminary data.</text>
</comment>
<dbReference type="Proteomes" id="UP000317624">
    <property type="component" value="Unassembled WGS sequence"/>
</dbReference>